<evidence type="ECO:0000256" key="2">
    <source>
        <dbReference type="ARBA" id="ARBA00022448"/>
    </source>
</evidence>
<accession>A0A7I7XQ55</accession>
<evidence type="ECO:0000256" key="1">
    <source>
        <dbReference type="ARBA" id="ARBA00001927"/>
    </source>
</evidence>
<dbReference type="PANTHER" id="PTHR36923:SF3">
    <property type="entry name" value="FERREDOXIN"/>
    <property type="match status" value="1"/>
</dbReference>
<keyword evidence="8" id="KW-0614">Plasmid</keyword>
<dbReference type="InterPro" id="IPR051269">
    <property type="entry name" value="Fe-S_cluster_ET"/>
</dbReference>
<name>A0A7I7XQ55_9MYCO</name>
<dbReference type="Pfam" id="PF13459">
    <property type="entry name" value="Fer4_15"/>
    <property type="match status" value="1"/>
</dbReference>
<evidence type="ECO:0000256" key="4">
    <source>
        <dbReference type="ARBA" id="ARBA00022982"/>
    </source>
</evidence>
<keyword evidence="4" id="KW-0249">Electron transport</keyword>
<reference evidence="8 9" key="1">
    <citation type="journal article" date="2019" name="Emerg. Microbes Infect.">
        <title>Comprehensive subspecies identification of 175 nontuberculous mycobacteria species based on 7547 genomic profiles.</title>
        <authorList>
            <person name="Matsumoto Y."/>
            <person name="Kinjo T."/>
            <person name="Motooka D."/>
            <person name="Nabeya D."/>
            <person name="Jung N."/>
            <person name="Uechi K."/>
            <person name="Horii T."/>
            <person name="Iida T."/>
            <person name="Fujita J."/>
            <person name="Nakamura S."/>
        </authorList>
    </citation>
    <scope>NUCLEOTIDE SEQUENCE [LARGE SCALE GENOMIC DNA]</scope>
    <source>
        <strain evidence="8 9">JCM 13574</strain>
        <plasmid evidence="9">pjcm13574 dna</plasmid>
    </source>
</reference>
<dbReference type="GO" id="GO:0051538">
    <property type="term" value="F:3 iron, 4 sulfur cluster binding"/>
    <property type="evidence" value="ECO:0007669"/>
    <property type="project" value="UniProtKB-KW"/>
</dbReference>
<evidence type="ECO:0000256" key="7">
    <source>
        <dbReference type="ARBA" id="ARBA00023291"/>
    </source>
</evidence>
<evidence type="ECO:0000256" key="6">
    <source>
        <dbReference type="ARBA" id="ARBA00023014"/>
    </source>
</evidence>
<evidence type="ECO:0000256" key="3">
    <source>
        <dbReference type="ARBA" id="ARBA00022723"/>
    </source>
</evidence>
<keyword evidence="7" id="KW-0003">3Fe-4S</keyword>
<keyword evidence="5" id="KW-0408">Iron</keyword>
<dbReference type="GO" id="GO:0046872">
    <property type="term" value="F:metal ion binding"/>
    <property type="evidence" value="ECO:0007669"/>
    <property type="project" value="UniProtKB-KW"/>
</dbReference>
<dbReference type="SUPFAM" id="SSF54862">
    <property type="entry name" value="4Fe-4S ferredoxins"/>
    <property type="match status" value="1"/>
</dbReference>
<evidence type="ECO:0000313" key="9">
    <source>
        <dbReference type="Proteomes" id="UP000466517"/>
    </source>
</evidence>
<dbReference type="PANTHER" id="PTHR36923">
    <property type="entry name" value="FERREDOXIN"/>
    <property type="match status" value="1"/>
</dbReference>
<gene>
    <name evidence="8" type="primary">fer_2</name>
    <name evidence="8" type="ORF">MMAD_55380</name>
</gene>
<comment type="cofactor">
    <cofactor evidence="1">
        <name>[3Fe-4S] cluster</name>
        <dbReference type="ChEBI" id="CHEBI:21137"/>
    </cofactor>
</comment>
<dbReference type="KEGG" id="mmag:MMAD_55380"/>
<proteinExistence type="predicted"/>
<sequence length="63" mass="6894">MRPGIHRRLCESNAVCVALAPDVFDLDEDGIAVPLVAELDESQEDPTRMAVDGCPRAAVFVRR</sequence>
<geneLocation type="plasmid" evidence="9">
    <name>pjcm13574 dna</name>
</geneLocation>
<dbReference type="AlphaFoldDB" id="A0A7I7XQ55"/>
<keyword evidence="3" id="KW-0479">Metal-binding</keyword>
<dbReference type="EMBL" id="AP022611">
    <property type="protein sequence ID" value="BBZ31243.1"/>
    <property type="molecule type" value="Genomic_DNA"/>
</dbReference>
<dbReference type="Gene3D" id="3.30.70.20">
    <property type="match status" value="1"/>
</dbReference>
<keyword evidence="6" id="KW-0411">Iron-sulfur</keyword>
<evidence type="ECO:0000256" key="5">
    <source>
        <dbReference type="ARBA" id="ARBA00023004"/>
    </source>
</evidence>
<evidence type="ECO:0000313" key="8">
    <source>
        <dbReference type="EMBL" id="BBZ31243.1"/>
    </source>
</evidence>
<dbReference type="Proteomes" id="UP000466517">
    <property type="component" value="Plasmid pJCM13574"/>
</dbReference>
<keyword evidence="9" id="KW-1185">Reference proteome</keyword>
<protein>
    <submittedName>
        <fullName evidence="8">Ferredoxin</fullName>
    </submittedName>
</protein>
<organism evidence="8 9">
    <name type="scientific">Mycolicibacterium madagascariense</name>
    <dbReference type="NCBI Taxonomy" id="212765"/>
    <lineage>
        <taxon>Bacteria</taxon>
        <taxon>Bacillati</taxon>
        <taxon>Actinomycetota</taxon>
        <taxon>Actinomycetes</taxon>
        <taxon>Mycobacteriales</taxon>
        <taxon>Mycobacteriaceae</taxon>
        <taxon>Mycolicibacterium</taxon>
    </lineage>
</organism>
<keyword evidence="2" id="KW-0813">Transport</keyword>